<feature type="domain" description="Heterokaryon incompatibility" evidence="1">
    <location>
        <begin position="589"/>
        <end position="750"/>
    </location>
</feature>
<sequence>MMSEKTPNLSSLPPELHLVILQELANLCNEDYAARPGMGAYASVCKSWQMFFEPLVFKHFTLAREDLSEFRQVTQDNRRRSLVRHIWLRLEEPSALQHSELGLEQYKWSQPYFTDIIWNLWTTISQWKVADLAEFGGQQGLTLELSSHKYFPTQEDTFIPREDYRAYSQSLGNDLSAAYKTVSKFYFNGPLYGWDLSTKAKRDLFCKGVRVDSKPLPQVEVVTGFFTRRAYTQNVRPEVLFLIFDSLPRARDIRIERWRHGLVACENEWRNAKFDENWDMLTWRGGVVELLQMAATATKLMPKLRLMEIWNGGAENVSVFRYEVNNDNKGQISWQSTQNCDPFEQEVIEAWEKVARDHGLKIMTANACPIANLCNNCSVLRFDDEQLLGPHFLENEPVRLPIDYEVTDRGPDFLYLEQTAQNGCEFCILLRQVLTEELQDLGLSTQRIRLYYHWRHDGPFLSGFGLSFLSAEVISWQGHHSSYRAAIADSVPAPKVRQFVFEVETNHHGVRDLLKTPSLRQRETLGDENIEFISRAIRTCISSCQHRVVFRHLPTRLLKVGANQNGLLKLVETAEMHTQHGSEGDLPKYIALSYCWGEARETNPQLKTIHSNLAEHKIAVAEHNLPQALQDAVRICRMLSIRYLWVDCLCIIQGDKVDWERESALMGRIYNNAFLTIIAASSPASDVGFLQRRRRDVAVKFQSKRDPSISGHFHLVYSGKLHGRSTVTFGWPGDDVDGTPWNNRGWTLQEGIMSNRQLIFGKNMVHFQCETGTQSENGYTNIKGSTPGTSIQSFLYTREQGFEVGMYETWHFMLLSYGRRSFTVAEDKLPAISGTANLMAMLCNIPSEDYLAGIWREDLPYSIIWWSESWSDGEPAANVSELADRLRCPNPYIAPSWSPISQGVITNLELKEISRSDFTSECVILNAWTAIRGSDPFGQVQYGGLRIQAKMGLAPSKLIRGHCDKTSRYRNWQIRADDSIERILAYCFFAGHLEWDDQEADGIIMLMVGSTVAAEDWLHKSWEKLEARREDCPECNQNSRLHHYVLDGGNGHLVESDPQHRIWRDAQASDNVERIDPAPEKPAAEKRDYWGILLHKWQVSGKYVRIGVWLSSAYDRKDLDFFQDWKTGEVEII</sequence>
<gene>
    <name evidence="3" type="ORF">CCHR01_15736</name>
</gene>
<accession>A0AAD9EB43</accession>
<protein>
    <submittedName>
        <fullName evidence="3">Heterokaryon incompatibility protein</fullName>
    </submittedName>
</protein>
<dbReference type="Pfam" id="PF20183">
    <property type="entry name" value="DUF6546"/>
    <property type="match status" value="1"/>
</dbReference>
<proteinExistence type="predicted"/>
<dbReference type="AlphaFoldDB" id="A0AAD9EB43"/>
<keyword evidence="4" id="KW-1185">Reference proteome</keyword>
<evidence type="ECO:0000313" key="4">
    <source>
        <dbReference type="Proteomes" id="UP001243330"/>
    </source>
</evidence>
<evidence type="ECO:0000259" key="2">
    <source>
        <dbReference type="Pfam" id="PF20183"/>
    </source>
</evidence>
<dbReference type="EMBL" id="JAQOWY010000467">
    <property type="protein sequence ID" value="KAK1841638.1"/>
    <property type="molecule type" value="Genomic_DNA"/>
</dbReference>
<dbReference type="Pfam" id="PF06985">
    <property type="entry name" value="HET"/>
    <property type="match status" value="1"/>
</dbReference>
<dbReference type="PANTHER" id="PTHR33112:SF16">
    <property type="entry name" value="HETEROKARYON INCOMPATIBILITY DOMAIN-CONTAINING PROTEIN"/>
    <property type="match status" value="1"/>
</dbReference>
<dbReference type="Proteomes" id="UP001243330">
    <property type="component" value="Unassembled WGS sequence"/>
</dbReference>
<feature type="domain" description="DUF6546" evidence="2">
    <location>
        <begin position="286"/>
        <end position="364"/>
    </location>
</feature>
<reference evidence="3" key="1">
    <citation type="submission" date="2023-01" db="EMBL/GenBank/DDBJ databases">
        <title>Colletotrichum chrysophilum M932 genome sequence.</title>
        <authorList>
            <person name="Baroncelli R."/>
        </authorList>
    </citation>
    <scope>NUCLEOTIDE SEQUENCE</scope>
    <source>
        <strain evidence="3">M932</strain>
    </source>
</reference>
<dbReference type="InterPro" id="IPR010730">
    <property type="entry name" value="HET"/>
</dbReference>
<evidence type="ECO:0000259" key="1">
    <source>
        <dbReference type="Pfam" id="PF06985"/>
    </source>
</evidence>
<organism evidence="3 4">
    <name type="scientific">Colletotrichum chrysophilum</name>
    <dbReference type="NCBI Taxonomy" id="1836956"/>
    <lineage>
        <taxon>Eukaryota</taxon>
        <taxon>Fungi</taxon>
        <taxon>Dikarya</taxon>
        <taxon>Ascomycota</taxon>
        <taxon>Pezizomycotina</taxon>
        <taxon>Sordariomycetes</taxon>
        <taxon>Hypocreomycetidae</taxon>
        <taxon>Glomerellales</taxon>
        <taxon>Glomerellaceae</taxon>
        <taxon>Colletotrichum</taxon>
        <taxon>Colletotrichum gloeosporioides species complex</taxon>
    </lineage>
</organism>
<dbReference type="InterPro" id="IPR046676">
    <property type="entry name" value="DUF6546"/>
</dbReference>
<name>A0AAD9EB43_9PEZI</name>
<evidence type="ECO:0000313" key="3">
    <source>
        <dbReference type="EMBL" id="KAK1841638.1"/>
    </source>
</evidence>
<comment type="caution">
    <text evidence="3">The sequence shown here is derived from an EMBL/GenBank/DDBJ whole genome shotgun (WGS) entry which is preliminary data.</text>
</comment>
<dbReference type="PANTHER" id="PTHR33112">
    <property type="entry name" value="DOMAIN PROTEIN, PUTATIVE-RELATED"/>
    <property type="match status" value="1"/>
</dbReference>